<dbReference type="GO" id="GO:0050136">
    <property type="term" value="F:NADH dehydrogenase (quinone) (non-electrogenic) activity"/>
    <property type="evidence" value="ECO:0007669"/>
    <property type="project" value="UniProtKB-EC"/>
</dbReference>
<keyword evidence="4" id="KW-0274">FAD</keyword>
<protein>
    <recommendedName>
        <fullName evidence="2">NADH:ubiquinone reductase (non-electrogenic)</fullName>
        <ecNumber evidence="2">1.6.5.9</ecNumber>
    </recommendedName>
</protein>
<comment type="similarity">
    <text evidence="1">Belongs to the NADH dehydrogenase family.</text>
</comment>
<dbReference type="InterPro" id="IPR045024">
    <property type="entry name" value="NDH-2"/>
</dbReference>
<gene>
    <name evidence="10" type="primary">ndbB_3</name>
    <name evidence="10" type="ORF">D7316_03098</name>
</gene>
<dbReference type="Proteomes" id="UP000271469">
    <property type="component" value="Chromosome"/>
</dbReference>
<dbReference type="Pfam" id="PF07992">
    <property type="entry name" value="Pyr_redox_2"/>
    <property type="match status" value="1"/>
</dbReference>
<dbReference type="KEGG" id="gom:D7316_03098"/>
<organism evidence="10 11">
    <name type="scientific">Gordonia insulae</name>
    <dbReference type="NCBI Taxonomy" id="2420509"/>
    <lineage>
        <taxon>Bacteria</taxon>
        <taxon>Bacillati</taxon>
        <taxon>Actinomycetota</taxon>
        <taxon>Actinomycetes</taxon>
        <taxon>Mycobacteriales</taxon>
        <taxon>Gordoniaceae</taxon>
        <taxon>Gordonia</taxon>
    </lineage>
</organism>
<comment type="catalytic activity">
    <reaction evidence="7">
        <text>a quinone + NADH + H(+) = a quinol + NAD(+)</text>
        <dbReference type="Rhea" id="RHEA:46160"/>
        <dbReference type="ChEBI" id="CHEBI:15378"/>
        <dbReference type="ChEBI" id="CHEBI:24646"/>
        <dbReference type="ChEBI" id="CHEBI:57540"/>
        <dbReference type="ChEBI" id="CHEBI:57945"/>
        <dbReference type="ChEBI" id="CHEBI:132124"/>
        <dbReference type="EC" id="1.6.5.9"/>
    </reaction>
</comment>
<keyword evidence="8" id="KW-0472">Membrane</keyword>
<keyword evidence="8" id="KW-1133">Transmembrane helix</keyword>
<evidence type="ECO:0000256" key="1">
    <source>
        <dbReference type="ARBA" id="ARBA00005272"/>
    </source>
</evidence>
<proteinExistence type="inferred from homology"/>
<evidence type="ECO:0000256" key="5">
    <source>
        <dbReference type="ARBA" id="ARBA00023002"/>
    </source>
</evidence>
<dbReference type="EC" id="1.6.5.9" evidence="2"/>
<reference evidence="10 11" key="1">
    <citation type="submission" date="2018-11" db="EMBL/GenBank/DDBJ databases">
        <title>Gordonia insulae sp. nov., isolated from an island soil.</title>
        <authorList>
            <person name="Kim Y.S."/>
            <person name="Kim S.B."/>
        </authorList>
    </citation>
    <scope>NUCLEOTIDE SEQUENCE [LARGE SCALE GENOMIC DNA]</scope>
    <source>
        <strain evidence="10 11">MMS17-SY073</strain>
    </source>
</reference>
<sequence length="428" mass="46154">MIVGSGFGGLHAARRLKKADVRVTVVDRGTSHLFQPLLYQCATGLLSEGAISSPIRHLLRRQRNAQVVLGEAQGIDPTSRTLAVDRPDGSTMSIDYDHLVVAAGMRTAYHGRDDIARHAPGMKTLDDALAIRRKIIGAFEMAESLPDAAQRRPWLTFAVAGGGPTGVELAGQIRELATLALHHEFRTIDPGEARVLLLHGGDRVLPSFSKVLSRRAQKILDELGVETHLGVHVTDVTGDEVETTAKAEPHEVIRYPARTVLWTTGVEAVPFAKALAGALGVEQDHGGRIPVEADLSVAGHPNIWVVGDMSSRDDLPGVAEVAMQGGRHVGAVIAHLAAGGTDRTPFRYRDLGNAAYIARRHAVVQSGKMNLSGYVGWVAWGVIHIAFLAGIRNRMGTVVNWGATLLTDSRRERAITYGDPETARQPYR</sequence>
<dbReference type="Gene3D" id="3.50.50.100">
    <property type="match status" value="1"/>
</dbReference>
<evidence type="ECO:0000256" key="6">
    <source>
        <dbReference type="ARBA" id="ARBA00023027"/>
    </source>
</evidence>
<evidence type="ECO:0000256" key="7">
    <source>
        <dbReference type="ARBA" id="ARBA00047599"/>
    </source>
</evidence>
<evidence type="ECO:0000256" key="3">
    <source>
        <dbReference type="ARBA" id="ARBA00022630"/>
    </source>
</evidence>
<accession>A0A3G8JN49</accession>
<evidence type="ECO:0000256" key="2">
    <source>
        <dbReference type="ARBA" id="ARBA00012637"/>
    </source>
</evidence>
<dbReference type="PANTHER" id="PTHR43706:SF47">
    <property type="entry name" value="EXTERNAL NADH-UBIQUINONE OXIDOREDUCTASE 1, MITOCHONDRIAL-RELATED"/>
    <property type="match status" value="1"/>
</dbReference>
<name>A0A3G8JN49_9ACTN</name>
<keyword evidence="6" id="KW-0520">NAD</keyword>
<dbReference type="InterPro" id="IPR023753">
    <property type="entry name" value="FAD/NAD-binding_dom"/>
</dbReference>
<dbReference type="EMBL" id="CP033972">
    <property type="protein sequence ID" value="AZG46497.1"/>
    <property type="molecule type" value="Genomic_DNA"/>
</dbReference>
<feature type="domain" description="FAD/NAD(P)-binding" evidence="9">
    <location>
        <begin position="1"/>
        <end position="326"/>
    </location>
</feature>
<keyword evidence="8" id="KW-0812">Transmembrane</keyword>
<evidence type="ECO:0000256" key="4">
    <source>
        <dbReference type="ARBA" id="ARBA00022827"/>
    </source>
</evidence>
<dbReference type="InterPro" id="IPR036188">
    <property type="entry name" value="FAD/NAD-bd_sf"/>
</dbReference>
<dbReference type="AlphaFoldDB" id="A0A3G8JN49"/>
<keyword evidence="5 10" id="KW-0560">Oxidoreductase</keyword>
<dbReference type="PANTHER" id="PTHR43706">
    <property type="entry name" value="NADH DEHYDROGENASE"/>
    <property type="match status" value="1"/>
</dbReference>
<keyword evidence="11" id="KW-1185">Reference proteome</keyword>
<evidence type="ECO:0000259" key="9">
    <source>
        <dbReference type="Pfam" id="PF07992"/>
    </source>
</evidence>
<keyword evidence="3" id="KW-0285">Flavoprotein</keyword>
<feature type="transmembrane region" description="Helical" evidence="8">
    <location>
        <begin position="374"/>
        <end position="391"/>
    </location>
</feature>
<evidence type="ECO:0000256" key="8">
    <source>
        <dbReference type="SAM" id="Phobius"/>
    </source>
</evidence>
<evidence type="ECO:0000313" key="11">
    <source>
        <dbReference type="Proteomes" id="UP000271469"/>
    </source>
</evidence>
<evidence type="ECO:0000313" key="10">
    <source>
        <dbReference type="EMBL" id="AZG46497.1"/>
    </source>
</evidence>
<dbReference type="SUPFAM" id="SSF51905">
    <property type="entry name" value="FAD/NAD(P)-binding domain"/>
    <property type="match status" value="1"/>
</dbReference>